<dbReference type="RefSeq" id="WP_341875655.1">
    <property type="nucleotide sequence ID" value="NZ_CP121687.1"/>
</dbReference>
<gene>
    <name evidence="1" type="ORF">QBE51_07360</name>
</gene>
<evidence type="ECO:0000313" key="1">
    <source>
        <dbReference type="EMBL" id="WZL68648.1"/>
    </source>
</evidence>
<name>A0ABZ2Y455_9FIRM</name>
<organism evidence="1 2">
    <name type="scientific">Defluviitalea saccharophila</name>
    <dbReference type="NCBI Taxonomy" id="879970"/>
    <lineage>
        <taxon>Bacteria</taxon>
        <taxon>Bacillati</taxon>
        <taxon>Bacillota</taxon>
        <taxon>Clostridia</taxon>
        <taxon>Lachnospirales</taxon>
        <taxon>Defluviitaleaceae</taxon>
        <taxon>Defluviitalea</taxon>
    </lineage>
</organism>
<reference evidence="1 2" key="1">
    <citation type="submission" date="2023-03" db="EMBL/GenBank/DDBJ databases">
        <title>Novel Species.</title>
        <authorList>
            <person name="Ma S."/>
        </authorList>
    </citation>
    <scope>NUCLEOTIDE SEQUENCE [LARGE SCALE GENOMIC DNA]</scope>
    <source>
        <strain evidence="1 2">LIND6LT2</strain>
    </source>
</reference>
<proteinExistence type="predicted"/>
<sequence length="101" mass="11604">MGNSNNNKFTYAYVAQDTGEISTVEVSLSVGSNKMKVFIKPNEQQKIENDLPEILKQLEKNQLSRVNLNVIDDCEVYILDAEDPSRFKKVEFIDENFTIKE</sequence>
<protein>
    <submittedName>
        <fullName evidence="1">Uncharacterized protein</fullName>
    </submittedName>
</protein>
<dbReference type="EMBL" id="CP121687">
    <property type="protein sequence ID" value="WZL68648.1"/>
    <property type="molecule type" value="Genomic_DNA"/>
</dbReference>
<keyword evidence="2" id="KW-1185">Reference proteome</keyword>
<dbReference type="Proteomes" id="UP001486565">
    <property type="component" value="Chromosome"/>
</dbReference>
<accession>A0ABZ2Y455</accession>
<evidence type="ECO:0000313" key="2">
    <source>
        <dbReference type="Proteomes" id="UP001486565"/>
    </source>
</evidence>